<dbReference type="Proteomes" id="UP000315037">
    <property type="component" value="Unassembled WGS sequence"/>
</dbReference>
<evidence type="ECO:0000313" key="2">
    <source>
        <dbReference type="EMBL" id="TPW35671.1"/>
    </source>
</evidence>
<keyword evidence="3" id="KW-1185">Reference proteome</keyword>
<name>A0A506UQL8_9PROT</name>
<organism evidence="2 3">
    <name type="scientific">Oecophyllibacter saccharovorans</name>
    <dbReference type="NCBI Taxonomy" id="2558360"/>
    <lineage>
        <taxon>Bacteria</taxon>
        <taxon>Pseudomonadati</taxon>
        <taxon>Pseudomonadota</taxon>
        <taxon>Alphaproteobacteria</taxon>
        <taxon>Acetobacterales</taxon>
        <taxon>Acetobacteraceae</taxon>
        <taxon>Oecophyllibacter</taxon>
    </lineage>
</organism>
<gene>
    <name evidence="2" type="ORF">E3202_01515</name>
</gene>
<protein>
    <recommendedName>
        <fullName evidence="1">Glucosamine inositolphosphorylceramide transferase 1 N-terminal domain-containing protein</fullName>
    </recommendedName>
</protein>
<dbReference type="Pfam" id="PF24793">
    <property type="entry name" value="GINT1_N"/>
    <property type="match status" value="1"/>
</dbReference>
<sequence length="294" mass="33567">MSVFYRDMWHCLILDAPIETYAAGRAARAAMTALPMPGPHRFLADPFGLWEQEKLYVFAENYDYLTRKGVIDVFIYDRTFNLLEKRLVLSQPWHLSYPYVFRHEGEIYLLPEAFKSGKLTLYRAEQFPFIWKEVPQFVFPIAAIDATPLFHAGKWWLFWTPPLPAPARQSVLQISVAPTLCGPWNNLGELYRDRAGARPGGTPWQKGENIILPVQDCTLTYGGGLRFLEIGHFDAPKPQVLSSSSLLPPPADMKRAYPDGLHTLAGAGKVTLIDLKKRQFNLTHHLRRLGKRVF</sequence>
<reference evidence="2 3" key="1">
    <citation type="submission" date="2019-03" db="EMBL/GenBank/DDBJ databases">
        <title>The complete genome sequence of Neokomagataea sp. Jb2 NBRC113641.</title>
        <authorList>
            <person name="Chua K.-O."/>
            <person name="Chan K.-G."/>
            <person name="See-Too W.-S."/>
        </authorList>
    </citation>
    <scope>NUCLEOTIDE SEQUENCE [LARGE SCALE GENOMIC DNA]</scope>
    <source>
        <strain evidence="2 3">Jb2</strain>
    </source>
</reference>
<accession>A0A506UQL8</accession>
<evidence type="ECO:0000313" key="3">
    <source>
        <dbReference type="Proteomes" id="UP000315037"/>
    </source>
</evidence>
<dbReference type="EMBL" id="SORZ01000001">
    <property type="protein sequence ID" value="TPW35671.1"/>
    <property type="molecule type" value="Genomic_DNA"/>
</dbReference>
<dbReference type="SUPFAM" id="SSF75005">
    <property type="entry name" value="Arabinanase/levansucrase/invertase"/>
    <property type="match status" value="1"/>
</dbReference>
<dbReference type="InterPro" id="IPR056442">
    <property type="entry name" value="GINT1_N"/>
</dbReference>
<comment type="caution">
    <text evidence="2">The sequence shown here is derived from an EMBL/GenBank/DDBJ whole genome shotgun (WGS) entry which is preliminary data.</text>
</comment>
<dbReference type="InterPro" id="IPR023296">
    <property type="entry name" value="Glyco_hydro_beta-prop_sf"/>
</dbReference>
<proteinExistence type="predicted"/>
<dbReference type="AlphaFoldDB" id="A0A506UQL8"/>
<evidence type="ECO:0000259" key="1">
    <source>
        <dbReference type="Pfam" id="PF24793"/>
    </source>
</evidence>
<feature type="domain" description="Glucosamine inositolphosphorylceramide transferase 1 N-terminal" evidence="1">
    <location>
        <begin position="39"/>
        <end position="232"/>
    </location>
</feature>